<accession>A3IUD6</accession>
<organism evidence="2 3">
    <name type="scientific">Crocosphaera chwakensis CCY0110</name>
    <dbReference type="NCBI Taxonomy" id="391612"/>
    <lineage>
        <taxon>Bacteria</taxon>
        <taxon>Bacillati</taxon>
        <taxon>Cyanobacteriota</taxon>
        <taxon>Cyanophyceae</taxon>
        <taxon>Oscillatoriophycideae</taxon>
        <taxon>Chroococcales</taxon>
        <taxon>Aphanothecaceae</taxon>
        <taxon>Crocosphaera</taxon>
        <taxon>Crocosphaera chwakensis</taxon>
    </lineage>
</organism>
<dbReference type="RefSeq" id="WP_008276992.1">
    <property type="nucleotide sequence ID" value="NZ_AAXW01000034.1"/>
</dbReference>
<dbReference type="InterPro" id="IPR000073">
    <property type="entry name" value="AB_hydrolase_1"/>
</dbReference>
<protein>
    <recommendedName>
        <fullName evidence="1">AB hydrolase-1 domain-containing protein</fullName>
    </recommendedName>
</protein>
<reference evidence="2 3" key="1">
    <citation type="submission" date="2007-03" db="EMBL/GenBank/DDBJ databases">
        <authorList>
            <person name="Stal L."/>
            <person name="Ferriera S."/>
            <person name="Johnson J."/>
            <person name="Kravitz S."/>
            <person name="Beeson K."/>
            <person name="Sutton G."/>
            <person name="Rogers Y.-H."/>
            <person name="Friedman R."/>
            <person name="Frazier M."/>
            <person name="Venter J.C."/>
        </authorList>
    </citation>
    <scope>NUCLEOTIDE SEQUENCE [LARGE SCALE GENOMIC DNA]</scope>
    <source>
        <strain evidence="2 3">CCY0110</strain>
    </source>
</reference>
<dbReference type="eggNOG" id="COG2267">
    <property type="taxonomic scope" value="Bacteria"/>
</dbReference>
<keyword evidence="3" id="KW-1185">Reference proteome</keyword>
<dbReference type="PRINTS" id="PR00412">
    <property type="entry name" value="EPOXHYDRLASE"/>
</dbReference>
<dbReference type="AlphaFoldDB" id="A3IUD6"/>
<evidence type="ECO:0000259" key="1">
    <source>
        <dbReference type="Pfam" id="PF12697"/>
    </source>
</evidence>
<sequence length="315" mass="36035">MSHQQAWEKRIGRQRQWIWRGWPIRYTFLPAETDQETKRKPPLILLHGFGAAVEHWRQNIPTLRQQHRVYALDLLGFGRSRKAATEYTAYLWAEQIYDFWQTFIGEPVILVGNSIGSLVCLTVAFKYPEMVAGLAMISLPDVSLRQETIPKGLRPIVNTIEGLFAPPLLLKTLFNIIRRPGVIRPWVGVAYYDKSVITDELVDMITVPPQDQGSARAFCLLFEGLRKPNYAPPVKTVLPHLTIPMLLIWGRQDRMVPVSLASQFVKLNPKITLKELDNAGHCPHDECPVRFNEILLEWTETVSNLHFNGDKGFSS</sequence>
<dbReference type="GO" id="GO:0003824">
    <property type="term" value="F:catalytic activity"/>
    <property type="evidence" value="ECO:0007669"/>
    <property type="project" value="InterPro"/>
</dbReference>
<dbReference type="OrthoDB" id="420213at2"/>
<dbReference type="PRINTS" id="PR00111">
    <property type="entry name" value="ABHYDROLASE"/>
</dbReference>
<comment type="caution">
    <text evidence="2">The sequence shown here is derived from an EMBL/GenBank/DDBJ whole genome shotgun (WGS) entry which is preliminary data.</text>
</comment>
<dbReference type="Gene3D" id="3.40.50.1820">
    <property type="entry name" value="alpha/beta hydrolase"/>
    <property type="match status" value="1"/>
</dbReference>
<dbReference type="SUPFAM" id="SSF53474">
    <property type="entry name" value="alpha/beta-Hydrolases"/>
    <property type="match status" value="1"/>
</dbReference>
<dbReference type="EMBL" id="AAXW01000034">
    <property type="protein sequence ID" value="EAZ89917.1"/>
    <property type="molecule type" value="Genomic_DNA"/>
</dbReference>
<dbReference type="InterPro" id="IPR029058">
    <property type="entry name" value="AB_hydrolase_fold"/>
</dbReference>
<gene>
    <name evidence="2" type="ORF">CY0110_14013</name>
</gene>
<proteinExistence type="predicted"/>
<dbReference type="Pfam" id="PF12697">
    <property type="entry name" value="Abhydrolase_6"/>
    <property type="match status" value="1"/>
</dbReference>
<dbReference type="InterPro" id="IPR000639">
    <property type="entry name" value="Epox_hydrolase-like"/>
</dbReference>
<feature type="domain" description="AB hydrolase-1" evidence="1">
    <location>
        <begin position="43"/>
        <end position="293"/>
    </location>
</feature>
<evidence type="ECO:0000313" key="3">
    <source>
        <dbReference type="Proteomes" id="UP000003781"/>
    </source>
</evidence>
<dbReference type="Proteomes" id="UP000003781">
    <property type="component" value="Unassembled WGS sequence"/>
</dbReference>
<name>A3IUD6_9CHRO</name>
<dbReference type="PANTHER" id="PTHR46438">
    <property type="entry name" value="ALPHA/BETA-HYDROLASES SUPERFAMILY PROTEIN"/>
    <property type="match status" value="1"/>
</dbReference>
<evidence type="ECO:0000313" key="2">
    <source>
        <dbReference type="EMBL" id="EAZ89917.1"/>
    </source>
</evidence>
<dbReference type="PANTHER" id="PTHR46438:SF2">
    <property type="entry name" value="ALPHA_BETA-HYDROLASES SUPERFAMILY PROTEIN"/>
    <property type="match status" value="1"/>
</dbReference>